<comment type="caution">
    <text evidence="3">The sequence shown here is derived from an EMBL/GenBank/DDBJ whole genome shotgun (WGS) entry which is preliminary data.</text>
</comment>
<dbReference type="RefSeq" id="WP_183972885.1">
    <property type="nucleotide sequence ID" value="NZ_JACHEB010000001.1"/>
</dbReference>
<reference evidence="3 4" key="1">
    <citation type="submission" date="2020-08" db="EMBL/GenBank/DDBJ databases">
        <title>Genomic Encyclopedia of Type Strains, Phase IV (KMG-V): Genome sequencing to study the core and pangenomes of soil and plant-associated prokaryotes.</title>
        <authorList>
            <person name="Whitman W."/>
        </authorList>
    </citation>
    <scope>NUCLEOTIDE SEQUENCE [LARGE SCALE GENOMIC DNA]</scope>
    <source>
        <strain evidence="3 4">X5P2</strain>
    </source>
</reference>
<evidence type="ECO:0000313" key="4">
    <source>
        <dbReference type="Proteomes" id="UP000535182"/>
    </source>
</evidence>
<accession>A0A9X0QA01</accession>
<dbReference type="EMBL" id="JACHEB010000001">
    <property type="protein sequence ID" value="MBB5326731.1"/>
    <property type="molecule type" value="Genomic_DNA"/>
</dbReference>
<keyword evidence="2" id="KW-0472">Membrane</keyword>
<evidence type="ECO:0000313" key="3">
    <source>
        <dbReference type="EMBL" id="MBB5326731.1"/>
    </source>
</evidence>
<keyword evidence="2" id="KW-1133">Transmembrane helix</keyword>
<sequence>MPNYRERSNEKRPDEFRLGQRRVADSGSDMSRGEVLVEEPPGIGREDPLPREEWQLALRIVSSKGFCKSELLQKFLLYVCEQQLMGNTHEITEQRIGTQIFNRTTDYNPGEDNIVRSYARLLRKRLDKYFEGEGLEEPLRVDIPRGGYVPVFVRGFGVQEPVSELSRHSGVGKTELGRHSDKAEDEPEVAAEIRHITSRTRWQPAWLSMFAGLLAGVLLASAGWIGTRMLQEKGAQEPAHRVWMQLFQRNRTTLIVPADSGLGILQNLTGQLVTLEEYANGTYLSDAKSLPGLGLENLNDLRRQRYTSVVDLNITAMLAQLPESAGSQSEIRYARSITTDDLKNSNAILLGSTHTNPWVSLFEKKLNFKLEYMPEVDRSFVLNEHPVGAEQMRYVNGTGMANRTYGAIDYLPSLDGTGHVLIIQGLNMAATQAAADILFSSEQMKPILKQVVRPDGSVKSFELLVETSSIGATAPGAQIIATRFYP</sequence>
<keyword evidence="2" id="KW-0812">Transmembrane</keyword>
<dbReference type="Proteomes" id="UP000535182">
    <property type="component" value="Unassembled WGS sequence"/>
</dbReference>
<evidence type="ECO:0000256" key="2">
    <source>
        <dbReference type="SAM" id="Phobius"/>
    </source>
</evidence>
<protein>
    <submittedName>
        <fullName evidence="3">Uncharacterized protein</fullName>
    </submittedName>
</protein>
<organism evidence="3 4">
    <name type="scientific">Tunturiibacter gelidiferens</name>
    <dbReference type="NCBI Taxonomy" id="3069689"/>
    <lineage>
        <taxon>Bacteria</taxon>
        <taxon>Pseudomonadati</taxon>
        <taxon>Acidobacteriota</taxon>
        <taxon>Terriglobia</taxon>
        <taxon>Terriglobales</taxon>
        <taxon>Acidobacteriaceae</taxon>
        <taxon>Tunturiibacter</taxon>
    </lineage>
</organism>
<proteinExistence type="predicted"/>
<keyword evidence="4" id="KW-1185">Reference proteome</keyword>
<gene>
    <name evidence="3" type="ORF">HDF14_000325</name>
</gene>
<name>A0A9X0QA01_9BACT</name>
<dbReference type="AlphaFoldDB" id="A0A9X0QA01"/>
<feature type="region of interest" description="Disordered" evidence="1">
    <location>
        <begin position="1"/>
        <end position="48"/>
    </location>
</feature>
<evidence type="ECO:0000256" key="1">
    <source>
        <dbReference type="SAM" id="MobiDB-lite"/>
    </source>
</evidence>
<feature type="compositionally biased region" description="Basic and acidic residues" evidence="1">
    <location>
        <begin position="1"/>
        <end position="24"/>
    </location>
</feature>
<feature type="region of interest" description="Disordered" evidence="1">
    <location>
        <begin position="167"/>
        <end position="187"/>
    </location>
</feature>
<feature type="transmembrane region" description="Helical" evidence="2">
    <location>
        <begin position="205"/>
        <end position="226"/>
    </location>
</feature>